<feature type="compositionally biased region" description="Polar residues" evidence="1">
    <location>
        <begin position="91"/>
        <end position="105"/>
    </location>
</feature>
<organism evidence="2 3">
    <name type="scientific">Eumeta variegata</name>
    <name type="common">Bagworm moth</name>
    <name type="synonym">Eumeta japonica</name>
    <dbReference type="NCBI Taxonomy" id="151549"/>
    <lineage>
        <taxon>Eukaryota</taxon>
        <taxon>Metazoa</taxon>
        <taxon>Ecdysozoa</taxon>
        <taxon>Arthropoda</taxon>
        <taxon>Hexapoda</taxon>
        <taxon>Insecta</taxon>
        <taxon>Pterygota</taxon>
        <taxon>Neoptera</taxon>
        <taxon>Endopterygota</taxon>
        <taxon>Lepidoptera</taxon>
        <taxon>Glossata</taxon>
        <taxon>Ditrysia</taxon>
        <taxon>Tineoidea</taxon>
        <taxon>Psychidae</taxon>
        <taxon>Oiketicinae</taxon>
        <taxon>Eumeta</taxon>
    </lineage>
</organism>
<evidence type="ECO:0000313" key="2">
    <source>
        <dbReference type="EMBL" id="GBP45822.1"/>
    </source>
</evidence>
<dbReference type="Proteomes" id="UP000299102">
    <property type="component" value="Unassembled WGS sequence"/>
</dbReference>
<accession>A0A4C1W5M2</accession>
<dbReference type="EMBL" id="BGZK01000472">
    <property type="protein sequence ID" value="GBP45822.1"/>
    <property type="molecule type" value="Genomic_DNA"/>
</dbReference>
<comment type="caution">
    <text evidence="2">The sequence shown here is derived from an EMBL/GenBank/DDBJ whole genome shotgun (WGS) entry which is preliminary data.</text>
</comment>
<evidence type="ECO:0000313" key="3">
    <source>
        <dbReference type="Proteomes" id="UP000299102"/>
    </source>
</evidence>
<sequence length="105" mass="11187">MGRAGRMLQGRRRFVTLGVGCGIEAKVDNEVPQLGGDTSNLGVVGLVLHKVMATIWPEILSRSTPQALFWSLDGRKTLASNPAPSGREAKLSTTQSSRSQLHSGS</sequence>
<gene>
    <name evidence="2" type="ORF">EVAR_27529_1</name>
</gene>
<proteinExistence type="predicted"/>
<reference evidence="2 3" key="1">
    <citation type="journal article" date="2019" name="Commun. Biol.">
        <title>The bagworm genome reveals a unique fibroin gene that provides high tensile strength.</title>
        <authorList>
            <person name="Kono N."/>
            <person name="Nakamura H."/>
            <person name="Ohtoshi R."/>
            <person name="Tomita M."/>
            <person name="Numata K."/>
            <person name="Arakawa K."/>
        </authorList>
    </citation>
    <scope>NUCLEOTIDE SEQUENCE [LARGE SCALE GENOMIC DNA]</scope>
</reference>
<dbReference type="AlphaFoldDB" id="A0A4C1W5M2"/>
<feature type="region of interest" description="Disordered" evidence="1">
    <location>
        <begin position="79"/>
        <end position="105"/>
    </location>
</feature>
<name>A0A4C1W5M2_EUMVA</name>
<evidence type="ECO:0000256" key="1">
    <source>
        <dbReference type="SAM" id="MobiDB-lite"/>
    </source>
</evidence>
<protein>
    <submittedName>
        <fullName evidence="2">Uncharacterized protein</fullName>
    </submittedName>
</protein>
<keyword evidence="3" id="KW-1185">Reference proteome</keyword>